<dbReference type="InterPro" id="IPR038299">
    <property type="entry name" value="DAO_C_sf"/>
</dbReference>
<dbReference type="EMBL" id="BEDT01000002">
    <property type="protein sequence ID" value="GAX47487.1"/>
    <property type="molecule type" value="Genomic_DNA"/>
</dbReference>
<keyword evidence="8" id="KW-0560">Oxidoreductase</keyword>
<dbReference type="Gene3D" id="3.50.50.60">
    <property type="entry name" value="FAD/NAD(P)-binding domain"/>
    <property type="match status" value="1"/>
</dbReference>
<dbReference type="Pfam" id="PF16901">
    <property type="entry name" value="DAO_C"/>
    <property type="match status" value="1"/>
</dbReference>
<dbReference type="EC" id="1.1.3.21" evidence="3"/>
<dbReference type="PROSITE" id="PS00977">
    <property type="entry name" value="FAD_G3PDH_1"/>
    <property type="match status" value="1"/>
</dbReference>
<evidence type="ECO:0000256" key="3">
    <source>
        <dbReference type="ARBA" id="ARBA00013104"/>
    </source>
</evidence>
<keyword evidence="11" id="KW-0812">Transmembrane</keyword>
<evidence type="ECO:0000256" key="2">
    <source>
        <dbReference type="ARBA" id="ARBA00007330"/>
    </source>
</evidence>
<evidence type="ECO:0000259" key="12">
    <source>
        <dbReference type="Pfam" id="PF01266"/>
    </source>
</evidence>
<evidence type="ECO:0000256" key="5">
    <source>
        <dbReference type="ARBA" id="ARBA00022630"/>
    </source>
</evidence>
<dbReference type="PANTHER" id="PTHR11985:SF35">
    <property type="entry name" value="ANAEROBIC GLYCEROL-3-PHOSPHATE DEHYDROGENASE SUBUNIT A"/>
    <property type="match status" value="1"/>
</dbReference>
<feature type="domain" description="FAD dependent oxidoreductase" evidence="12">
    <location>
        <begin position="22"/>
        <end position="350"/>
    </location>
</feature>
<accession>A0A224WZM2</accession>
<comment type="similarity">
    <text evidence="2">Belongs to the FAD-dependent glycerol-3-phosphate dehydrogenase family.</text>
</comment>
<dbReference type="Proteomes" id="UP000218689">
    <property type="component" value="Unassembled WGS sequence"/>
</dbReference>
<dbReference type="SUPFAM" id="SSF51905">
    <property type="entry name" value="FAD/NAD(P)-binding domain"/>
    <property type="match status" value="1"/>
</dbReference>
<feature type="domain" description="Alpha-glycerophosphate oxidase C-terminal" evidence="13">
    <location>
        <begin position="466"/>
        <end position="587"/>
    </location>
</feature>
<dbReference type="InterPro" id="IPR036188">
    <property type="entry name" value="FAD/NAD-bd_sf"/>
</dbReference>
<keyword evidence="5" id="KW-0285">Flavoprotein</keyword>
<dbReference type="GO" id="GO:0004368">
    <property type="term" value="F:glycerol-3-phosphate dehydrogenase (quinone) activity"/>
    <property type="evidence" value="ECO:0007669"/>
    <property type="project" value="InterPro"/>
</dbReference>
<dbReference type="GO" id="GO:0046168">
    <property type="term" value="P:glycerol-3-phosphate catabolic process"/>
    <property type="evidence" value="ECO:0007669"/>
    <property type="project" value="TreeGrafter"/>
</dbReference>
<comment type="caution">
    <text evidence="14">The sequence shown here is derived from an EMBL/GenBank/DDBJ whole genome shotgun (WGS) entry which is preliminary data.</text>
</comment>
<evidence type="ECO:0000256" key="11">
    <source>
        <dbReference type="SAM" id="Phobius"/>
    </source>
</evidence>
<evidence type="ECO:0000256" key="10">
    <source>
        <dbReference type="ARBA" id="ARBA00049503"/>
    </source>
</evidence>
<dbReference type="GO" id="GO:0006071">
    <property type="term" value="P:glycerol metabolic process"/>
    <property type="evidence" value="ECO:0007669"/>
    <property type="project" value="UniProtKB-KW"/>
</dbReference>
<evidence type="ECO:0000313" key="15">
    <source>
        <dbReference type="Proteomes" id="UP000218689"/>
    </source>
</evidence>
<evidence type="ECO:0000256" key="4">
    <source>
        <dbReference type="ARBA" id="ARBA00021658"/>
    </source>
</evidence>
<evidence type="ECO:0000256" key="7">
    <source>
        <dbReference type="ARBA" id="ARBA00022827"/>
    </source>
</evidence>
<name>A0A224WZM2_9LACT</name>
<keyword evidence="7" id="KW-0274">FAD</keyword>
<dbReference type="GO" id="GO:0004369">
    <property type="term" value="F:glycerol-3-phosphate oxidase activity"/>
    <property type="evidence" value="ECO:0007669"/>
    <property type="project" value="UniProtKB-EC"/>
</dbReference>
<reference evidence="15" key="1">
    <citation type="submission" date="2017-08" db="EMBL/GenBank/DDBJ databases">
        <title>Draft genome sequence of Lactococcus sp. strain Rs-Y01, isolated from the gut of the lower termite Reticulitermes speratus.</title>
        <authorList>
            <person name="Ohkuma M."/>
            <person name="Yuki M."/>
        </authorList>
    </citation>
    <scope>NUCLEOTIDE SEQUENCE [LARGE SCALE GENOMIC DNA]</scope>
    <source>
        <strain evidence="15">Rs-Y01</strain>
    </source>
</reference>
<dbReference type="Pfam" id="PF01266">
    <property type="entry name" value="DAO"/>
    <property type="match status" value="1"/>
</dbReference>
<keyword evidence="6" id="KW-0319">Glycerol metabolism</keyword>
<dbReference type="PRINTS" id="PR01001">
    <property type="entry name" value="FADG3PDH"/>
</dbReference>
<evidence type="ECO:0000256" key="9">
    <source>
        <dbReference type="ARBA" id="ARBA00032349"/>
    </source>
</evidence>
<keyword evidence="11" id="KW-1133">Transmembrane helix</keyword>
<evidence type="ECO:0000256" key="6">
    <source>
        <dbReference type="ARBA" id="ARBA00022798"/>
    </source>
</evidence>
<feature type="transmembrane region" description="Helical" evidence="11">
    <location>
        <begin position="21"/>
        <end position="41"/>
    </location>
</feature>
<evidence type="ECO:0000256" key="1">
    <source>
        <dbReference type="ARBA" id="ARBA00001974"/>
    </source>
</evidence>
<comment type="cofactor">
    <cofactor evidence="1">
        <name>FAD</name>
        <dbReference type="ChEBI" id="CHEBI:57692"/>
    </cofactor>
</comment>
<gene>
    <name evidence="14" type="ORF">RsY01_1087</name>
</gene>
<dbReference type="Gene3D" id="1.10.8.870">
    <property type="entry name" value="Alpha-glycerophosphate oxidase, cap domain"/>
    <property type="match status" value="1"/>
</dbReference>
<comment type="catalytic activity">
    <reaction evidence="10">
        <text>sn-glycerol 3-phosphate + O2 = dihydroxyacetone phosphate + H2O2</text>
        <dbReference type="Rhea" id="RHEA:18369"/>
        <dbReference type="ChEBI" id="CHEBI:15379"/>
        <dbReference type="ChEBI" id="CHEBI:16240"/>
        <dbReference type="ChEBI" id="CHEBI:57597"/>
        <dbReference type="ChEBI" id="CHEBI:57642"/>
        <dbReference type="EC" id="1.1.3.21"/>
    </reaction>
</comment>
<organism evidence="14 15">
    <name type="scientific">Pseudolactococcus reticulitermitis</name>
    <dbReference type="NCBI Taxonomy" id="2025039"/>
    <lineage>
        <taxon>Bacteria</taxon>
        <taxon>Bacillati</taxon>
        <taxon>Bacillota</taxon>
        <taxon>Bacilli</taxon>
        <taxon>Lactobacillales</taxon>
        <taxon>Streptococcaceae</taxon>
        <taxon>Pseudolactococcus</taxon>
    </lineage>
</organism>
<keyword evidence="11" id="KW-0472">Membrane</keyword>
<dbReference type="Gene3D" id="3.30.9.10">
    <property type="entry name" value="D-Amino Acid Oxidase, subunit A, domain 2"/>
    <property type="match status" value="1"/>
</dbReference>
<dbReference type="PANTHER" id="PTHR11985">
    <property type="entry name" value="GLYCEROL-3-PHOSPHATE DEHYDROGENASE"/>
    <property type="match status" value="1"/>
</dbReference>
<dbReference type="NCBIfam" id="NF033461">
    <property type="entry name" value="glycerol3P_ox_1"/>
    <property type="match status" value="1"/>
</dbReference>
<dbReference type="SUPFAM" id="SSF54373">
    <property type="entry name" value="FAD-linked reductases, C-terminal domain"/>
    <property type="match status" value="1"/>
</dbReference>
<dbReference type="InterPro" id="IPR000447">
    <property type="entry name" value="G3P_DH_FAD-dep"/>
</dbReference>
<sequence length="612" mass="67788">MINFSKETRQKSIEQMQAETLDLLIIGGGITGAGVAIQAAASGIKTGLLEMQDFAEGTSSRSTKLVHGGIRYLKTFDVEVVSDTVKERAIVQQIAPHIPKPEPMLLPIYDDEGPTTFDMFSVKIAMDLYDQLAGVKGTPYENYTLTAKEVLEREPYIKKEGLQGAGVYLDFRNNDARLVIENIKKAAEDGAYIASKVKVVGFLYENGKIVGVKARDLLTGQTFEVHAKVVMNTSGPWVDKIRNLNFTRAVRPHMRPTKGVHLVVDAKKLPVPQPTYFDTQKHDGRMVFAIPRENKTYFGTTDTDYQGDYANPKVTQEDVDYLLEVINKRYPDANLTLNDIESSWAGLRPLLLGNSGSDYNGGDNGSLSDSSFDKVLNIISAYKQNQASRVDVEEVLNHLENSRGEKELSPSQISRGSALEREEDNLVTLAGGKITDYRKMAEGALELIKNILADEFNQTYEAINSKEYAVSGGEFDPSKVKETVEKNAIVGVAVGLSETEATYIADFYGMNALPIFEMAKEMTAYPNLSLAESAMLRYAMVAEMTLTPSDYLMRRTNHILFQRDSLDAIKHPVVEAMATYYGWSEDDKAEQLVALNKLINASDLKDLKAGTN</sequence>
<evidence type="ECO:0000259" key="13">
    <source>
        <dbReference type="Pfam" id="PF16901"/>
    </source>
</evidence>
<dbReference type="RefSeq" id="WP_094784535.1">
    <property type="nucleotide sequence ID" value="NZ_BEDT01000002.1"/>
</dbReference>
<evidence type="ECO:0000313" key="14">
    <source>
        <dbReference type="EMBL" id="GAX47487.1"/>
    </source>
</evidence>
<evidence type="ECO:0000256" key="8">
    <source>
        <dbReference type="ARBA" id="ARBA00023002"/>
    </source>
</evidence>
<proteinExistence type="inferred from homology"/>
<keyword evidence="15" id="KW-1185">Reference proteome</keyword>
<protein>
    <recommendedName>
        <fullName evidence="4">Alpha-glycerophosphate oxidase</fullName>
        <ecNumber evidence="3">1.1.3.21</ecNumber>
    </recommendedName>
    <alternativeName>
        <fullName evidence="9">Glycerol-3-phosphate oxidase</fullName>
    </alternativeName>
</protein>
<dbReference type="OrthoDB" id="9766796at2"/>
<dbReference type="AlphaFoldDB" id="A0A224WZM2"/>
<dbReference type="InterPro" id="IPR031656">
    <property type="entry name" value="DAO_C"/>
</dbReference>
<dbReference type="InterPro" id="IPR006076">
    <property type="entry name" value="FAD-dep_OxRdtase"/>
</dbReference>